<gene>
    <name evidence="1" type="ORF">OUZ56_033786</name>
</gene>
<evidence type="ECO:0000313" key="2">
    <source>
        <dbReference type="Proteomes" id="UP001234178"/>
    </source>
</evidence>
<keyword evidence="2" id="KW-1185">Reference proteome</keyword>
<sequence>MKIRGILDFELPYYCDNEKPETQHLPRIPTTYTLATKQKPAATWKGLTCRQWTKTKKITGSFWIGSFDTVYSQEKILITPLECWRMVNDKKCGERKWYAIKEYQTLNCIAEQITLRQEKPDHPIKSPFGLLNTTQQEGQFIQNHNTIVWGERTTNSSYTQTLLKGKGYLEIPREPESDNSSRLYDTSRQIEISFLNKPDKDIVPISVSDFLNLPDLTQIQIIACVLKSVPNPKLEKISKIQSKSNPNPNPNPNHFKFEKIRSKSDPNPIQIQSNSQSIHIREERRLNAISFSRCNVRGGAKDPFDLFSRSGLPKSSLAIKAKNGNRWAFTFQ</sequence>
<comment type="caution">
    <text evidence="1">The sequence shown here is derived from an EMBL/GenBank/DDBJ whole genome shotgun (WGS) entry which is preliminary data.</text>
</comment>
<proteinExistence type="predicted"/>
<evidence type="ECO:0000313" key="1">
    <source>
        <dbReference type="EMBL" id="KAK4045796.1"/>
    </source>
</evidence>
<dbReference type="Proteomes" id="UP001234178">
    <property type="component" value="Unassembled WGS sequence"/>
</dbReference>
<name>A0ABR0BB40_9CRUS</name>
<accession>A0ABR0BB40</accession>
<organism evidence="1 2">
    <name type="scientific">Daphnia magna</name>
    <dbReference type="NCBI Taxonomy" id="35525"/>
    <lineage>
        <taxon>Eukaryota</taxon>
        <taxon>Metazoa</taxon>
        <taxon>Ecdysozoa</taxon>
        <taxon>Arthropoda</taxon>
        <taxon>Crustacea</taxon>
        <taxon>Branchiopoda</taxon>
        <taxon>Diplostraca</taxon>
        <taxon>Cladocera</taxon>
        <taxon>Anomopoda</taxon>
        <taxon>Daphniidae</taxon>
        <taxon>Daphnia</taxon>
    </lineage>
</organism>
<dbReference type="EMBL" id="JAOYFB010000063">
    <property type="protein sequence ID" value="KAK4045796.1"/>
    <property type="molecule type" value="Genomic_DNA"/>
</dbReference>
<reference evidence="1 2" key="1">
    <citation type="journal article" date="2023" name="Nucleic Acids Res.">
        <title>The hologenome of Daphnia magna reveals possible DNA methylation and microbiome-mediated evolution of the host genome.</title>
        <authorList>
            <person name="Chaturvedi A."/>
            <person name="Li X."/>
            <person name="Dhandapani V."/>
            <person name="Marshall H."/>
            <person name="Kissane S."/>
            <person name="Cuenca-Cambronero M."/>
            <person name="Asole G."/>
            <person name="Calvet F."/>
            <person name="Ruiz-Romero M."/>
            <person name="Marangio P."/>
            <person name="Guigo R."/>
            <person name="Rago D."/>
            <person name="Mirbahai L."/>
            <person name="Eastwood N."/>
            <person name="Colbourne J.K."/>
            <person name="Zhou J."/>
            <person name="Mallon E."/>
            <person name="Orsini L."/>
        </authorList>
    </citation>
    <scope>NUCLEOTIDE SEQUENCE [LARGE SCALE GENOMIC DNA]</scope>
    <source>
        <strain evidence="1">LRV0_1</strain>
    </source>
</reference>
<protein>
    <submittedName>
        <fullName evidence="1">Uncharacterized protein</fullName>
    </submittedName>
</protein>